<reference evidence="2" key="1">
    <citation type="submission" date="2020-07" db="EMBL/GenBank/DDBJ databases">
        <authorList>
            <person name="Lin J."/>
        </authorList>
    </citation>
    <scope>NUCLEOTIDE SEQUENCE</scope>
</reference>
<gene>
    <name evidence="2" type="ORF">CB5_LOCUS23162</name>
</gene>
<dbReference type="EMBL" id="LR862134">
    <property type="protein sequence ID" value="CAD1839951.1"/>
    <property type="molecule type" value="Genomic_DNA"/>
</dbReference>
<feature type="domain" description="VQ" evidence="1">
    <location>
        <begin position="25"/>
        <end position="50"/>
    </location>
</feature>
<evidence type="ECO:0000313" key="2">
    <source>
        <dbReference type="EMBL" id="CAD1839951.1"/>
    </source>
</evidence>
<dbReference type="InterPro" id="IPR039335">
    <property type="entry name" value="SIB1/2"/>
</dbReference>
<evidence type="ECO:0000259" key="1">
    <source>
        <dbReference type="Pfam" id="PF05678"/>
    </source>
</evidence>
<dbReference type="Pfam" id="PF05678">
    <property type="entry name" value="VQ"/>
    <property type="match status" value="1"/>
</dbReference>
<dbReference type="PANTHER" id="PTHR33624">
    <property type="entry name" value="SIGMA FACTOR BINDING PROTEIN 1, CHLOROPLASTIC"/>
    <property type="match status" value="1"/>
</dbReference>
<accession>A0A6V7QAD6</accession>
<dbReference type="InterPro" id="IPR008889">
    <property type="entry name" value="VQ"/>
</dbReference>
<dbReference type="AlphaFoldDB" id="A0A6V7QAD6"/>
<organism evidence="2">
    <name type="scientific">Ananas comosus var. bracteatus</name>
    <name type="common">red pineapple</name>
    <dbReference type="NCBI Taxonomy" id="296719"/>
    <lineage>
        <taxon>Eukaryota</taxon>
        <taxon>Viridiplantae</taxon>
        <taxon>Streptophyta</taxon>
        <taxon>Embryophyta</taxon>
        <taxon>Tracheophyta</taxon>
        <taxon>Spermatophyta</taxon>
        <taxon>Magnoliopsida</taxon>
        <taxon>Liliopsida</taxon>
        <taxon>Poales</taxon>
        <taxon>Bromeliaceae</taxon>
        <taxon>Bromelioideae</taxon>
        <taxon>Ananas</taxon>
    </lineage>
</organism>
<dbReference type="PANTHER" id="PTHR33624:SF17">
    <property type="entry name" value="OS07G0687400 PROTEIN"/>
    <property type="match status" value="1"/>
</dbReference>
<sequence>MEKTIRKATRSQPKAKKKPIKVVYIANPVRLTATAGEFRAVVQRFTGRDACYSGADDAAVVVDGHNGFGCRSTESNSEHGVARPGPDSAYSDPGLLDPFKSIDEAFSSQLLEEFSAMYNNGSTGLSGYL</sequence>
<proteinExistence type="predicted"/>
<name>A0A6V7QAD6_ANACO</name>
<protein>
    <recommendedName>
        <fullName evidence="1">VQ domain-containing protein</fullName>
    </recommendedName>
</protein>